<evidence type="ECO:0000313" key="3">
    <source>
        <dbReference type="RefSeq" id="XP_033536511.1"/>
    </source>
</evidence>
<evidence type="ECO:0008006" key="4">
    <source>
        <dbReference type="Google" id="ProtNLM"/>
    </source>
</evidence>
<dbReference type="OrthoDB" id="5328688at2759"/>
<dbReference type="PANTHER" id="PTHR40624">
    <property type="entry name" value="BIOSYNTHESIS MONOOXYGENASE, PUTATIVE (AFU_ORTHOLOGUE AFUA_1G12025)-RELATED"/>
    <property type="match status" value="1"/>
</dbReference>
<reference evidence="1 3" key="1">
    <citation type="submission" date="2020-01" db="EMBL/GenBank/DDBJ databases">
        <authorList>
            <consortium name="DOE Joint Genome Institute"/>
            <person name="Haridas S."/>
            <person name="Albert R."/>
            <person name="Binder M."/>
            <person name="Bloem J."/>
            <person name="Labutti K."/>
            <person name="Salamov A."/>
            <person name="Andreopoulos B."/>
            <person name="Baker S.E."/>
            <person name="Barry K."/>
            <person name="Bills G."/>
            <person name="Bluhm B.H."/>
            <person name="Cannon C."/>
            <person name="Castanera R."/>
            <person name="Culley D.E."/>
            <person name="Daum C."/>
            <person name="Ezra D."/>
            <person name="Gonzalez J.B."/>
            <person name="Henrissat B."/>
            <person name="Kuo A."/>
            <person name="Liang C."/>
            <person name="Lipzen A."/>
            <person name="Lutzoni F."/>
            <person name="Magnuson J."/>
            <person name="Mondo S."/>
            <person name="Nolan M."/>
            <person name="Ohm R."/>
            <person name="Pangilinan J."/>
            <person name="Park H.-J."/>
            <person name="Ramirez L."/>
            <person name="Alfaro M."/>
            <person name="Sun H."/>
            <person name="Tritt A."/>
            <person name="Yoshinaga Y."/>
            <person name="Zwiers L.-H."/>
            <person name="Turgeon B.G."/>
            <person name="Goodwin S.B."/>
            <person name="Spatafora J.W."/>
            <person name="Crous P.W."/>
            <person name="Grigoriev I.V."/>
        </authorList>
    </citation>
    <scope>NUCLEOTIDE SEQUENCE</scope>
    <source>
        <strain evidence="1 3">CBS 781.70</strain>
    </source>
</reference>
<dbReference type="PANTHER" id="PTHR40624:SF1">
    <property type="entry name" value="BIOSYNTHESIS MONOOXYGENASE, PUTATIVE (AFU_ORTHOLOGUE AFUA_1G12025)-RELATED"/>
    <property type="match status" value="1"/>
</dbReference>
<dbReference type="SUPFAM" id="SSF54909">
    <property type="entry name" value="Dimeric alpha+beta barrel"/>
    <property type="match status" value="1"/>
</dbReference>
<dbReference type="AlphaFoldDB" id="A0A6G1GAE0"/>
<proteinExistence type="predicted"/>
<evidence type="ECO:0000313" key="2">
    <source>
        <dbReference type="Proteomes" id="UP000504638"/>
    </source>
</evidence>
<protein>
    <recommendedName>
        <fullName evidence="4">ABM domain-containing protein</fullName>
    </recommendedName>
</protein>
<keyword evidence="2" id="KW-1185">Reference proteome</keyword>
<reference evidence="3" key="2">
    <citation type="submission" date="2020-04" db="EMBL/GenBank/DDBJ databases">
        <authorList>
            <consortium name="NCBI Genome Project"/>
        </authorList>
    </citation>
    <scope>NUCLEOTIDE SEQUENCE</scope>
    <source>
        <strain evidence="3">CBS 781.70</strain>
    </source>
</reference>
<evidence type="ECO:0000313" key="1">
    <source>
        <dbReference type="EMBL" id="KAF1814880.1"/>
    </source>
</evidence>
<dbReference type="EMBL" id="ML975152">
    <property type="protein sequence ID" value="KAF1814880.1"/>
    <property type="molecule type" value="Genomic_DNA"/>
</dbReference>
<dbReference type="Gene3D" id="3.30.70.100">
    <property type="match status" value="1"/>
</dbReference>
<accession>A0A6G1GAE0</accession>
<name>A0A6G1GAE0_9PEZI</name>
<dbReference type="RefSeq" id="XP_033536511.1">
    <property type="nucleotide sequence ID" value="XM_033681073.1"/>
</dbReference>
<gene>
    <name evidence="1 3" type="ORF">P152DRAFT_471539</name>
</gene>
<dbReference type="Proteomes" id="UP000504638">
    <property type="component" value="Unplaced"/>
</dbReference>
<reference evidence="3" key="3">
    <citation type="submission" date="2025-04" db="UniProtKB">
        <authorList>
            <consortium name="RefSeq"/>
        </authorList>
    </citation>
    <scope>IDENTIFICATION</scope>
    <source>
        <strain evidence="3">CBS 781.70</strain>
    </source>
</reference>
<organism evidence="1">
    <name type="scientific">Eremomyces bilateralis CBS 781.70</name>
    <dbReference type="NCBI Taxonomy" id="1392243"/>
    <lineage>
        <taxon>Eukaryota</taxon>
        <taxon>Fungi</taxon>
        <taxon>Dikarya</taxon>
        <taxon>Ascomycota</taxon>
        <taxon>Pezizomycotina</taxon>
        <taxon>Dothideomycetes</taxon>
        <taxon>Dothideomycetes incertae sedis</taxon>
        <taxon>Eremomycetales</taxon>
        <taxon>Eremomycetaceae</taxon>
        <taxon>Eremomyces</taxon>
    </lineage>
</organism>
<dbReference type="InterPro" id="IPR011008">
    <property type="entry name" value="Dimeric_a/b-barrel"/>
</dbReference>
<dbReference type="GeneID" id="54421643"/>
<sequence length="232" mass="26998">MDDFYFFTTFNLFPDKYDEWQSAFDGLAAYTWEEEPDTKTYQFAVPLDYKDNWSGATSVLAFERYGEREDLYKTHFKSPAMAKFLLLTTPLVTTDPDLNHYECVGGFLDIFGKKSECEIILDVKIACRSDSARSDVLGRLTELADIVEDKEKMMSSGVMTWMAFKRLDNDTGVRIFGRYKTRDAMEKFIRREEYNDFWRASLKDIGSMESRGWVPNGKGWLHREGLEGEKSE</sequence>